<keyword evidence="1" id="KW-0732">Signal</keyword>
<dbReference type="InterPro" id="IPR018389">
    <property type="entry name" value="DctP_fam"/>
</dbReference>
<dbReference type="PIRSF" id="PIRSF006470">
    <property type="entry name" value="DctB"/>
    <property type="match status" value="1"/>
</dbReference>
<evidence type="ECO:0000313" key="2">
    <source>
        <dbReference type="EMBL" id="VUS22008.1"/>
    </source>
</evidence>
<dbReference type="InterPro" id="IPR004682">
    <property type="entry name" value="TRAP_DctP"/>
</dbReference>
<accession>A0ABY6V5F5</accession>
<evidence type="ECO:0000313" key="3">
    <source>
        <dbReference type="Proteomes" id="UP000317652"/>
    </source>
</evidence>
<proteinExistence type="predicted"/>
<organism evidence="2 3">
    <name type="scientific">Klebsiella spallanzanii</name>
    <dbReference type="NCBI Taxonomy" id="2587528"/>
    <lineage>
        <taxon>Bacteria</taxon>
        <taxon>Pseudomonadati</taxon>
        <taxon>Pseudomonadota</taxon>
        <taxon>Gammaproteobacteria</taxon>
        <taxon>Enterobacterales</taxon>
        <taxon>Enterobacteriaceae</taxon>
        <taxon>Klebsiella/Raoultella group</taxon>
        <taxon>Klebsiella</taxon>
    </lineage>
</organism>
<dbReference type="PANTHER" id="PTHR33376">
    <property type="match status" value="1"/>
</dbReference>
<protein>
    <submittedName>
        <fullName evidence="2">2,3-diketo-L-gulonate-binding periplasmic protein YiaO</fullName>
    </submittedName>
</protein>
<dbReference type="NCBIfam" id="TIGR00787">
    <property type="entry name" value="dctP"/>
    <property type="match status" value="1"/>
</dbReference>
<dbReference type="PANTHER" id="PTHR33376:SF18">
    <property type="entry name" value="2,3-DIKETO-L-GULONATE-BINDING PERIPLASMIC PROTEIN YIAO"/>
    <property type="match status" value="1"/>
</dbReference>
<name>A0ABY6V5F5_9ENTR</name>
<reference evidence="2 3" key="1">
    <citation type="submission" date="2019-07" db="EMBL/GenBank/DDBJ databases">
        <authorList>
            <person name="Brisse S."/>
            <person name="Rodrigues C."/>
            <person name="Thorpe H."/>
        </authorList>
    </citation>
    <scope>NUCLEOTIDE SEQUENCE [LARGE SCALE GENOMIC DNA]</scope>
    <source>
        <strain evidence="2">SB6411</strain>
    </source>
</reference>
<comment type="caution">
    <text evidence="2">The sequence shown here is derived from an EMBL/GenBank/DDBJ whole genome shotgun (WGS) entry which is preliminary data.</text>
</comment>
<sequence length="317" mass="35523">MVFSTAERSEKRRFSIGFEGSMASSQGVGIQEMVRVAGQLSQGEMAFELYPDAKLGNGPKMVDMAQQGELDIFLGGAGYFAALDGRINVFDIPYLFENVEQAYRIMDSDFGREMLDVLDQKKLKGLSFWENGIRSFTNNVKPVTHPDDFSGLKIRTMPGNQVHEALWQSVDIDTLPLPSGAIYAAIQEDTINSQEHPISVIYARKLFEVQRYLSLTRHMYGPLIQVMNSVTFTSLSKPQQDILLSASYAGAVATRNFSNENEAIFLAQMKRAGLQVNDVDPKPFREMMKPAIEHEFIDKNGDDWLKKINAMLADDGK</sequence>
<dbReference type="EMBL" id="CABGGS010000001">
    <property type="protein sequence ID" value="VUS22008.1"/>
    <property type="molecule type" value="Genomic_DNA"/>
</dbReference>
<evidence type="ECO:0000256" key="1">
    <source>
        <dbReference type="ARBA" id="ARBA00022729"/>
    </source>
</evidence>
<dbReference type="Pfam" id="PF03480">
    <property type="entry name" value="DctP"/>
    <property type="match status" value="1"/>
</dbReference>
<keyword evidence="3" id="KW-1185">Reference proteome</keyword>
<dbReference type="NCBIfam" id="NF037995">
    <property type="entry name" value="TRAP_S1"/>
    <property type="match status" value="1"/>
</dbReference>
<gene>
    <name evidence="2" type="primary">yiaO</name>
    <name evidence="2" type="ORF">SB6411_00045</name>
</gene>
<dbReference type="Gene3D" id="3.40.190.170">
    <property type="entry name" value="Bacterial extracellular solute-binding protein, family 7"/>
    <property type="match status" value="1"/>
</dbReference>
<dbReference type="Proteomes" id="UP000317652">
    <property type="component" value="Unassembled WGS sequence"/>
</dbReference>
<dbReference type="InterPro" id="IPR038404">
    <property type="entry name" value="TRAP_DctP_sf"/>
</dbReference>
<dbReference type="RefSeq" id="WP_185932094.1">
    <property type="nucleotide sequence ID" value="NZ_CABGGS010000001.1"/>
</dbReference>